<keyword evidence="2" id="KW-0540">Nuclease</keyword>
<comment type="caution">
    <text evidence="5">The sequence shown here is derived from an EMBL/GenBank/DDBJ whole genome shotgun (WGS) entry which is preliminary data.</text>
</comment>
<evidence type="ECO:0000256" key="3">
    <source>
        <dbReference type="ARBA" id="ARBA00022801"/>
    </source>
</evidence>
<dbReference type="InterPro" id="IPR007346">
    <property type="entry name" value="Endonuclease-I"/>
</dbReference>
<dbReference type="PANTHER" id="PTHR33607:SF2">
    <property type="entry name" value="ENDONUCLEASE-1"/>
    <property type="match status" value="1"/>
</dbReference>
<dbReference type="InterPro" id="IPR044925">
    <property type="entry name" value="His-Me_finger_sf"/>
</dbReference>
<feature type="signal peptide" evidence="4">
    <location>
        <begin position="1"/>
        <end position="22"/>
    </location>
</feature>
<protein>
    <submittedName>
        <fullName evidence="5">Endonuclease</fullName>
    </submittedName>
</protein>
<gene>
    <name evidence="5" type="ORF">IAA93_06145</name>
</gene>
<evidence type="ECO:0000313" key="6">
    <source>
        <dbReference type="Proteomes" id="UP000787625"/>
    </source>
</evidence>
<dbReference type="PANTHER" id="PTHR33607">
    <property type="entry name" value="ENDONUCLEASE-1"/>
    <property type="match status" value="1"/>
</dbReference>
<sequence length="345" mass="39458">MTNKTLTIICALTVSVAAAAQAPDGYYDGIEGYCERELKTELYYIISDHDQLSYNELWTAFRNTDAREDGTVWDMYSDYVFHFGNDQCGDYRGPGDCYNREHSFPKSWFDKQSPMYTDLFHLYPTDGYINNQRGNYPFGECEGGKRINDKAHGRLGKSTYPGYSGTVWEPDSAYKGDFARTYFYMATAYEDRFSSFDSDMLAHNSYPCYADWALNMLLEWHHYDPVDQKEIDRNNAVYREQGNRNPYIDYPQLVDYIWGDKKDQPFSFTSGIDSHNLADIAISATDGRISIGAGRDFTYYIYALNGTVEAAGKGDGSCIVDFGRSGLYIIKVVTDRETVTQKVRL</sequence>
<proteinExistence type="inferred from homology"/>
<accession>A0A9D2ZUP3</accession>
<comment type="similarity">
    <text evidence="1">Belongs to the EndA/NucM nuclease family.</text>
</comment>
<evidence type="ECO:0000256" key="1">
    <source>
        <dbReference type="ARBA" id="ARBA00006429"/>
    </source>
</evidence>
<dbReference type="Pfam" id="PF04231">
    <property type="entry name" value="Endonuclease_1"/>
    <property type="match status" value="1"/>
</dbReference>
<keyword evidence="4" id="KW-0732">Signal</keyword>
<dbReference type="SUPFAM" id="SSF54060">
    <property type="entry name" value="His-Me finger endonucleases"/>
    <property type="match status" value="1"/>
</dbReference>
<reference evidence="5" key="2">
    <citation type="submission" date="2021-04" db="EMBL/GenBank/DDBJ databases">
        <authorList>
            <person name="Gilroy R."/>
        </authorList>
    </citation>
    <scope>NUCLEOTIDE SEQUENCE</scope>
    <source>
        <strain evidence="5">MalCec1-1739</strain>
    </source>
</reference>
<name>A0A9D2ZUP3_9BACT</name>
<dbReference type="EMBL" id="DWUP01000139">
    <property type="protein sequence ID" value="HJD53287.1"/>
    <property type="molecule type" value="Genomic_DNA"/>
</dbReference>
<dbReference type="Proteomes" id="UP000787625">
    <property type="component" value="Unassembled WGS sequence"/>
</dbReference>
<evidence type="ECO:0000256" key="2">
    <source>
        <dbReference type="ARBA" id="ARBA00022722"/>
    </source>
</evidence>
<feature type="chain" id="PRO_5038867424" evidence="4">
    <location>
        <begin position="23"/>
        <end position="345"/>
    </location>
</feature>
<dbReference type="GO" id="GO:0004519">
    <property type="term" value="F:endonuclease activity"/>
    <property type="evidence" value="ECO:0007669"/>
    <property type="project" value="UniProtKB-KW"/>
</dbReference>
<organism evidence="5 6">
    <name type="scientific">Candidatus Avibacteroides avistercoris</name>
    <dbReference type="NCBI Taxonomy" id="2840690"/>
    <lineage>
        <taxon>Bacteria</taxon>
        <taxon>Pseudomonadati</taxon>
        <taxon>Bacteroidota</taxon>
        <taxon>Bacteroidia</taxon>
        <taxon>Bacteroidales</taxon>
        <taxon>Bacteroidaceae</taxon>
        <taxon>Bacteroidaceae incertae sedis</taxon>
        <taxon>Candidatus Avibacteroides</taxon>
    </lineage>
</organism>
<reference evidence="5" key="1">
    <citation type="journal article" date="2021" name="PeerJ">
        <title>Extensive microbial diversity within the chicken gut microbiome revealed by metagenomics and culture.</title>
        <authorList>
            <person name="Gilroy R."/>
            <person name="Ravi A."/>
            <person name="Getino M."/>
            <person name="Pursley I."/>
            <person name="Horton D.L."/>
            <person name="Alikhan N.F."/>
            <person name="Baker D."/>
            <person name="Gharbi K."/>
            <person name="Hall N."/>
            <person name="Watson M."/>
            <person name="Adriaenssens E.M."/>
            <person name="Foster-Nyarko E."/>
            <person name="Jarju S."/>
            <person name="Secka A."/>
            <person name="Antonio M."/>
            <person name="Oren A."/>
            <person name="Chaudhuri R.R."/>
            <person name="La Ragione R."/>
            <person name="Hildebrand F."/>
            <person name="Pallen M.J."/>
        </authorList>
    </citation>
    <scope>NUCLEOTIDE SEQUENCE</scope>
    <source>
        <strain evidence="5">MalCec1-1739</strain>
    </source>
</reference>
<evidence type="ECO:0000256" key="4">
    <source>
        <dbReference type="SAM" id="SignalP"/>
    </source>
</evidence>
<evidence type="ECO:0000313" key="5">
    <source>
        <dbReference type="EMBL" id="HJD53287.1"/>
    </source>
</evidence>
<dbReference type="GO" id="GO:0016787">
    <property type="term" value="F:hydrolase activity"/>
    <property type="evidence" value="ECO:0007669"/>
    <property type="project" value="UniProtKB-KW"/>
</dbReference>
<dbReference type="AlphaFoldDB" id="A0A9D2ZUP3"/>
<keyword evidence="3" id="KW-0378">Hydrolase</keyword>
<keyword evidence="5" id="KW-0255">Endonuclease</keyword>